<dbReference type="GO" id="GO:0003747">
    <property type="term" value="F:translation release factor activity"/>
    <property type="evidence" value="ECO:0007669"/>
    <property type="project" value="InterPro"/>
</dbReference>
<dbReference type="AlphaFoldDB" id="A0A0C3HT52"/>
<evidence type="ECO:0000256" key="3">
    <source>
        <dbReference type="ARBA" id="ARBA00022946"/>
    </source>
</evidence>
<sequence>MPDRPLPVREDEFTESYLKGSGPGGQKINKTSSAVQLKHIPTGLVLKVQATRSRSQNRKIARQMLAEKLEVLEKGEGSRAAIVGEAKRKKKSSAVKKSKRKYRLLEEKSRAVIEEPSRQDENKGPE</sequence>
<dbReference type="OrthoDB" id="277888at2759"/>
<dbReference type="FunCoup" id="A0A0C3HT52">
    <property type="interactions" value="48"/>
</dbReference>
<evidence type="ECO:0000259" key="6">
    <source>
        <dbReference type="Pfam" id="PF00472"/>
    </source>
</evidence>
<dbReference type="SUPFAM" id="SSF75620">
    <property type="entry name" value="Release factor"/>
    <property type="match status" value="1"/>
</dbReference>
<keyword evidence="8" id="KW-1185">Reference proteome</keyword>
<dbReference type="Gene3D" id="3.30.160.20">
    <property type="match status" value="1"/>
</dbReference>
<evidence type="ECO:0000313" key="8">
    <source>
        <dbReference type="Proteomes" id="UP000054321"/>
    </source>
</evidence>
<keyword evidence="3" id="KW-0809">Transit peptide</keyword>
<dbReference type="PANTHER" id="PTHR46203:SF1">
    <property type="entry name" value="MITOCHONDRIAL TRANSLATION RELEASE FACTOR IN RESCUE"/>
    <property type="match status" value="1"/>
</dbReference>
<evidence type="ECO:0000256" key="5">
    <source>
        <dbReference type="SAM" id="MobiDB-lite"/>
    </source>
</evidence>
<feature type="domain" description="Prokaryotic-type class I peptide chain release factors" evidence="6">
    <location>
        <begin position="8"/>
        <end position="105"/>
    </location>
</feature>
<dbReference type="FunFam" id="3.30.160.20:FF:000065">
    <property type="entry name" value="Peptidyl-tRNA hydrolase domain protein"/>
    <property type="match status" value="1"/>
</dbReference>
<feature type="compositionally biased region" description="Basic and acidic residues" evidence="5">
    <location>
        <begin position="1"/>
        <end position="11"/>
    </location>
</feature>
<reference evidence="8" key="2">
    <citation type="submission" date="2015-01" db="EMBL/GenBank/DDBJ databases">
        <title>Evolutionary Origins and Diversification of the Mycorrhizal Mutualists.</title>
        <authorList>
            <consortium name="DOE Joint Genome Institute"/>
            <consortium name="Mycorrhizal Genomics Consortium"/>
            <person name="Kohler A."/>
            <person name="Kuo A."/>
            <person name="Nagy L.G."/>
            <person name="Floudas D."/>
            <person name="Copeland A."/>
            <person name="Barry K.W."/>
            <person name="Cichocki N."/>
            <person name="Veneault-Fourrey C."/>
            <person name="LaButti K."/>
            <person name="Lindquist E.A."/>
            <person name="Lipzen A."/>
            <person name="Lundell T."/>
            <person name="Morin E."/>
            <person name="Murat C."/>
            <person name="Riley R."/>
            <person name="Ohm R."/>
            <person name="Sun H."/>
            <person name="Tunlid A."/>
            <person name="Henrissat B."/>
            <person name="Grigoriev I.V."/>
            <person name="Hibbett D.S."/>
            <person name="Martin F."/>
        </authorList>
    </citation>
    <scope>NUCLEOTIDE SEQUENCE [LARGE SCALE GENOMIC DNA]</scope>
    <source>
        <strain evidence="8">Zn</strain>
    </source>
</reference>
<gene>
    <name evidence="7" type="ORF">OIDMADRAFT_17193</name>
</gene>
<comment type="similarity">
    <text evidence="2">Belongs to the prokaryotic/mitochondrial release factor family.</text>
</comment>
<dbReference type="InterPro" id="IPR000352">
    <property type="entry name" value="Pep_chain_release_fac_I"/>
</dbReference>
<reference evidence="7 8" key="1">
    <citation type="submission" date="2014-04" db="EMBL/GenBank/DDBJ databases">
        <authorList>
            <consortium name="DOE Joint Genome Institute"/>
            <person name="Kuo A."/>
            <person name="Martino E."/>
            <person name="Perotto S."/>
            <person name="Kohler A."/>
            <person name="Nagy L.G."/>
            <person name="Floudas D."/>
            <person name="Copeland A."/>
            <person name="Barry K.W."/>
            <person name="Cichocki N."/>
            <person name="Veneault-Fourrey C."/>
            <person name="LaButti K."/>
            <person name="Lindquist E.A."/>
            <person name="Lipzen A."/>
            <person name="Lundell T."/>
            <person name="Morin E."/>
            <person name="Murat C."/>
            <person name="Sun H."/>
            <person name="Tunlid A."/>
            <person name="Henrissat B."/>
            <person name="Grigoriev I.V."/>
            <person name="Hibbett D.S."/>
            <person name="Martin F."/>
            <person name="Nordberg H.P."/>
            <person name="Cantor M.N."/>
            <person name="Hua S.X."/>
        </authorList>
    </citation>
    <scope>NUCLEOTIDE SEQUENCE [LARGE SCALE GENOMIC DNA]</scope>
    <source>
        <strain evidence="7 8">Zn</strain>
    </source>
</reference>
<protein>
    <recommendedName>
        <fullName evidence="6">Prokaryotic-type class I peptide chain release factors domain-containing protein</fullName>
    </recommendedName>
</protein>
<organism evidence="7 8">
    <name type="scientific">Oidiodendron maius (strain Zn)</name>
    <dbReference type="NCBI Taxonomy" id="913774"/>
    <lineage>
        <taxon>Eukaryota</taxon>
        <taxon>Fungi</taxon>
        <taxon>Dikarya</taxon>
        <taxon>Ascomycota</taxon>
        <taxon>Pezizomycotina</taxon>
        <taxon>Leotiomycetes</taxon>
        <taxon>Leotiomycetes incertae sedis</taxon>
        <taxon>Myxotrichaceae</taxon>
        <taxon>Oidiodendron</taxon>
    </lineage>
</organism>
<keyword evidence="4" id="KW-0496">Mitochondrion</keyword>
<dbReference type="Proteomes" id="UP000054321">
    <property type="component" value="Unassembled WGS sequence"/>
</dbReference>
<dbReference type="InterPro" id="IPR045853">
    <property type="entry name" value="Pep_chain_release_fac_I_sf"/>
</dbReference>
<evidence type="ECO:0000256" key="4">
    <source>
        <dbReference type="ARBA" id="ARBA00023128"/>
    </source>
</evidence>
<dbReference type="Pfam" id="PF00472">
    <property type="entry name" value="RF-1"/>
    <property type="match status" value="1"/>
</dbReference>
<dbReference type="InParanoid" id="A0A0C3HT52"/>
<dbReference type="EMBL" id="KN832871">
    <property type="protein sequence ID" value="KIN06165.1"/>
    <property type="molecule type" value="Genomic_DNA"/>
</dbReference>
<dbReference type="GO" id="GO:0032543">
    <property type="term" value="P:mitochondrial translation"/>
    <property type="evidence" value="ECO:0007669"/>
    <property type="project" value="UniProtKB-ARBA"/>
</dbReference>
<feature type="region of interest" description="Disordered" evidence="5">
    <location>
        <begin position="1"/>
        <end position="29"/>
    </location>
</feature>
<accession>A0A0C3HT52</accession>
<evidence type="ECO:0000256" key="2">
    <source>
        <dbReference type="ARBA" id="ARBA00010835"/>
    </source>
</evidence>
<dbReference type="STRING" id="913774.A0A0C3HT52"/>
<name>A0A0C3HT52_OIDMZ</name>
<comment type="subcellular location">
    <subcellularLocation>
        <location evidence="1">Mitochondrion</location>
    </subcellularLocation>
</comment>
<dbReference type="GO" id="GO:0005739">
    <property type="term" value="C:mitochondrion"/>
    <property type="evidence" value="ECO:0007669"/>
    <property type="project" value="UniProtKB-SubCell"/>
</dbReference>
<dbReference type="InterPro" id="IPR052405">
    <property type="entry name" value="Mito_Transl_Release_Factor"/>
</dbReference>
<evidence type="ECO:0000256" key="1">
    <source>
        <dbReference type="ARBA" id="ARBA00004173"/>
    </source>
</evidence>
<proteinExistence type="inferred from homology"/>
<dbReference type="PANTHER" id="PTHR46203">
    <property type="entry name" value="PROBABLE PEPTIDE CHAIN RELEASE FACTOR C12ORF65"/>
    <property type="match status" value="1"/>
</dbReference>
<dbReference type="HOGENOM" id="CLU_089470_4_4_1"/>
<evidence type="ECO:0000313" key="7">
    <source>
        <dbReference type="EMBL" id="KIN06165.1"/>
    </source>
</evidence>